<organism evidence="2 3">
    <name type="scientific">Dreissena polymorpha</name>
    <name type="common">Zebra mussel</name>
    <name type="synonym">Mytilus polymorpha</name>
    <dbReference type="NCBI Taxonomy" id="45954"/>
    <lineage>
        <taxon>Eukaryota</taxon>
        <taxon>Metazoa</taxon>
        <taxon>Spiralia</taxon>
        <taxon>Lophotrochozoa</taxon>
        <taxon>Mollusca</taxon>
        <taxon>Bivalvia</taxon>
        <taxon>Autobranchia</taxon>
        <taxon>Heteroconchia</taxon>
        <taxon>Euheterodonta</taxon>
        <taxon>Imparidentia</taxon>
        <taxon>Neoheterodontei</taxon>
        <taxon>Myida</taxon>
        <taxon>Dreissenoidea</taxon>
        <taxon>Dreissenidae</taxon>
        <taxon>Dreissena</taxon>
    </lineage>
</organism>
<dbReference type="Pfam" id="PF00386">
    <property type="entry name" value="C1q"/>
    <property type="match status" value="1"/>
</dbReference>
<dbReference type="SUPFAM" id="SSF49842">
    <property type="entry name" value="TNF-like"/>
    <property type="match status" value="1"/>
</dbReference>
<dbReference type="InterPro" id="IPR008983">
    <property type="entry name" value="Tumour_necrosis_fac-like_dom"/>
</dbReference>
<evidence type="ECO:0000313" key="3">
    <source>
        <dbReference type="Proteomes" id="UP000828390"/>
    </source>
</evidence>
<dbReference type="EMBL" id="JAIWYP010000003">
    <property type="protein sequence ID" value="KAH3850631.1"/>
    <property type="molecule type" value="Genomic_DNA"/>
</dbReference>
<reference evidence="2" key="1">
    <citation type="journal article" date="2019" name="bioRxiv">
        <title>The Genome of the Zebra Mussel, Dreissena polymorpha: A Resource for Invasive Species Research.</title>
        <authorList>
            <person name="McCartney M.A."/>
            <person name="Auch B."/>
            <person name="Kono T."/>
            <person name="Mallez S."/>
            <person name="Zhang Y."/>
            <person name="Obille A."/>
            <person name="Becker A."/>
            <person name="Abrahante J.E."/>
            <person name="Garbe J."/>
            <person name="Badalamenti J.P."/>
            <person name="Herman A."/>
            <person name="Mangelson H."/>
            <person name="Liachko I."/>
            <person name="Sullivan S."/>
            <person name="Sone E.D."/>
            <person name="Koren S."/>
            <person name="Silverstein K.A.T."/>
            <person name="Beckman K.B."/>
            <person name="Gohl D.M."/>
        </authorList>
    </citation>
    <scope>NUCLEOTIDE SEQUENCE</scope>
    <source>
        <strain evidence="2">Duluth1</strain>
        <tissue evidence="2">Whole animal</tissue>
    </source>
</reference>
<sequence length="87" mass="9368">MSTLLSQPGHSGHFQVVRNGNAVCYMYFDGVGGNFDTSAGSFVLRLNKGDVISIQNADPGEAVWGGYYSYFSGFLLKEVDPEILVVG</sequence>
<evidence type="ECO:0000259" key="1">
    <source>
        <dbReference type="PROSITE" id="PS50871"/>
    </source>
</evidence>
<dbReference type="Proteomes" id="UP000828390">
    <property type="component" value="Unassembled WGS sequence"/>
</dbReference>
<dbReference type="AlphaFoldDB" id="A0A9D4L530"/>
<dbReference type="PROSITE" id="PS50871">
    <property type="entry name" value="C1Q"/>
    <property type="match status" value="1"/>
</dbReference>
<gene>
    <name evidence="2" type="ORF">DPMN_093055</name>
</gene>
<evidence type="ECO:0000313" key="2">
    <source>
        <dbReference type="EMBL" id="KAH3850631.1"/>
    </source>
</evidence>
<name>A0A9D4L530_DREPO</name>
<dbReference type="InterPro" id="IPR001073">
    <property type="entry name" value="C1q_dom"/>
</dbReference>
<comment type="caution">
    <text evidence="2">The sequence shown here is derived from an EMBL/GenBank/DDBJ whole genome shotgun (WGS) entry which is preliminary data.</text>
</comment>
<accession>A0A9D4L530</accession>
<keyword evidence="3" id="KW-1185">Reference proteome</keyword>
<dbReference type="Gene3D" id="2.60.120.40">
    <property type="match status" value="1"/>
</dbReference>
<feature type="domain" description="C1q" evidence="1">
    <location>
        <begin position="1"/>
        <end position="82"/>
    </location>
</feature>
<protein>
    <recommendedName>
        <fullName evidence="1">C1q domain-containing protein</fullName>
    </recommendedName>
</protein>
<reference evidence="2" key="2">
    <citation type="submission" date="2020-11" db="EMBL/GenBank/DDBJ databases">
        <authorList>
            <person name="McCartney M.A."/>
            <person name="Auch B."/>
            <person name="Kono T."/>
            <person name="Mallez S."/>
            <person name="Becker A."/>
            <person name="Gohl D.M."/>
            <person name="Silverstein K.A.T."/>
            <person name="Koren S."/>
            <person name="Bechman K.B."/>
            <person name="Herman A."/>
            <person name="Abrahante J.E."/>
            <person name="Garbe J."/>
        </authorList>
    </citation>
    <scope>NUCLEOTIDE SEQUENCE</scope>
    <source>
        <strain evidence="2">Duluth1</strain>
        <tissue evidence="2">Whole animal</tissue>
    </source>
</reference>
<proteinExistence type="predicted"/>